<comment type="catalytic activity">
    <reaction evidence="1 10">
        <text>S-ubiquitinyl-[E2 ubiquitin-conjugating enzyme]-L-cysteine + [acceptor protein]-L-lysine = [E2 ubiquitin-conjugating enzyme]-L-cysteine + N(6)-ubiquitinyl-[acceptor protein]-L-lysine.</text>
        <dbReference type="EC" id="2.3.2.27"/>
    </reaction>
</comment>
<evidence type="ECO:0000259" key="12">
    <source>
        <dbReference type="PROSITE" id="PS51157"/>
    </source>
</evidence>
<dbReference type="FunFam" id="2.10.110.30:FF:000002">
    <property type="entry name" value="Putative e3 ubiquitin-protein ligase ubr3"/>
    <property type="match status" value="1"/>
</dbReference>
<evidence type="ECO:0000256" key="8">
    <source>
        <dbReference type="ARBA" id="ARBA00046341"/>
    </source>
</evidence>
<dbReference type="PROSITE" id="PS51157">
    <property type="entry name" value="ZF_UBR"/>
    <property type="match status" value="1"/>
</dbReference>
<dbReference type="GO" id="GO:0061630">
    <property type="term" value="F:ubiquitin protein ligase activity"/>
    <property type="evidence" value="ECO:0007669"/>
    <property type="project" value="UniProtKB-UniRule"/>
</dbReference>
<keyword evidence="4 10" id="KW-0479">Metal-binding</keyword>
<dbReference type="EC" id="2.3.2.27" evidence="10"/>
<dbReference type="GO" id="GO:0008270">
    <property type="term" value="F:zinc ion binding"/>
    <property type="evidence" value="ECO:0007669"/>
    <property type="project" value="UniProtKB-UniRule"/>
</dbReference>
<dbReference type="Proteomes" id="UP001146793">
    <property type="component" value="Unassembled WGS sequence"/>
</dbReference>
<dbReference type="GO" id="GO:0016567">
    <property type="term" value="P:protein ubiquitination"/>
    <property type="evidence" value="ECO:0007669"/>
    <property type="project" value="UniProtKB-UniRule"/>
</dbReference>
<organism evidence="13 14">
    <name type="scientific">Anaeramoeba flamelloides</name>
    <dbReference type="NCBI Taxonomy" id="1746091"/>
    <lineage>
        <taxon>Eukaryota</taxon>
        <taxon>Metamonada</taxon>
        <taxon>Anaeramoebidae</taxon>
        <taxon>Anaeramoeba</taxon>
    </lineage>
</organism>
<evidence type="ECO:0000313" key="13">
    <source>
        <dbReference type="EMBL" id="KAJ3450001.1"/>
    </source>
</evidence>
<comment type="similarity">
    <text evidence="8 10">Belongs to the E3 ubiquitin-protein ligase UBR1-like family.</text>
</comment>
<accession>A0AAV8A6R8</accession>
<evidence type="ECO:0000256" key="10">
    <source>
        <dbReference type="RuleBase" id="RU366018"/>
    </source>
</evidence>
<dbReference type="PANTHER" id="PTHR21497:SF24">
    <property type="entry name" value="E3 UBIQUITIN-PROTEIN LIGASE UBR1"/>
    <property type="match status" value="1"/>
</dbReference>
<evidence type="ECO:0000313" key="14">
    <source>
        <dbReference type="Proteomes" id="UP001146793"/>
    </source>
</evidence>
<feature type="region of interest" description="Disordered" evidence="11">
    <location>
        <begin position="1125"/>
        <end position="1156"/>
    </location>
</feature>
<protein>
    <recommendedName>
        <fullName evidence="10">E3 ubiquitin-protein ligase</fullName>
        <ecNumber evidence="10">2.3.2.27</ecNumber>
    </recommendedName>
</protein>
<dbReference type="GO" id="GO:0000151">
    <property type="term" value="C:ubiquitin ligase complex"/>
    <property type="evidence" value="ECO:0007669"/>
    <property type="project" value="TreeGrafter"/>
</dbReference>
<comment type="function">
    <text evidence="10">Ubiquitin ligase protein which is a component of the N-end rule pathway. Recognizes and binds to proteins bearing specific N-terminal residues that are destabilizing according to the N-end rule, leading to their ubiquitination and subsequent degradation.</text>
</comment>
<dbReference type="PANTHER" id="PTHR21497">
    <property type="entry name" value="UBIQUITIN LIGASE E3 ALPHA-RELATED"/>
    <property type="match status" value="1"/>
</dbReference>
<dbReference type="GO" id="GO:0016874">
    <property type="term" value="F:ligase activity"/>
    <property type="evidence" value="ECO:0007669"/>
    <property type="project" value="UniProtKB-KW"/>
</dbReference>
<evidence type="ECO:0000256" key="1">
    <source>
        <dbReference type="ARBA" id="ARBA00000900"/>
    </source>
</evidence>
<feature type="compositionally biased region" description="Basic and acidic residues" evidence="11">
    <location>
        <begin position="1180"/>
        <end position="1194"/>
    </location>
</feature>
<sequence>MFSDLNNDQKESYEFLEDLNENLENKICNLLSSNLQSSNRIITKLDRLLSNSSDPEKFFKQLNEKGKLFRGVCSTSWRTSNTIIYRCITCQKHPTSCICYDCFHNGNHEGHLYFTRVSGAGCCDCGNEDSWKPSGFCKHHKGPPKNPEILLEESYRDRLTTIIPLLLKQIIFRLSNEKIKICKGNNGEGEEINWSITIEPIPIIKWINKICQICNGSLRIVGECFYKQKHENKTILDYFIRVSLQTEKKLLKSIKNLYYLLLVDQPFKYEYTKSYIKIYHEMKYRVVTNAEANGNELCEFSVQLFTSTRVIKEHCHELNSLKIILQTFYDCYSSSLINDPIFLTLNFENKMIKNKTINQISSDLGYLFHSEYISKYLLLKNKTLLKLFLDVLSIVTGMNQIKRNSKEVTTFQEDNNYLTCYSLEYDFYPLFELLSRFLDGTDTNKINFSKKEQLINKIKIMINLLLNSIWDWCEKNHLNYNDLVETTVTISKSLEEINDFKKNILIYNYDINKDYISTHYTLHRFLATILQTIIRKFPNLNIFEIFQNDLTFNNDENKHFKNELLKIFIHIMRLRSFSTQVYAGLWVRNGVSIITQLKLQNHPKFCLQRIDLDIYLLQIATITLDTDTFLINFLKTFNLMDYLIISNNDTNDENEFNNNNLNSNNNLNITTNTNTNNNNLNNFDNDVIFNFNFNAIDDIINNFNEQNHLENEENEKIRLNSQIMAQFLKLIIIILIDRKNLNNYSKKKILKNEIIHYLFYKELSFSKIFKLIAGNITEKKNDTNLIQNILLKVSTQTNKNKFQIKSKYWKKFKGNYFYHYFLDQHQKALENYYTHLRNFNKKNNQKLPIKPPLPKYIQPTNCLHNLSTLIHNHLISKIIFILLYKIVVIKEVYVTELCDFLFHLIYLILITPNNNDLNSQNKKNSMDKNEKQNDNTKINHNKDRENDNEIKTKTTASTSTSTSTSCPNSEQIEIEFEKIEKNDKIDKKIKDQVYNNFIDDNITILNLRFPTNSNFLKNACFNILTERGIFNIITLLLVFLNNTTINEHKHTIKQILKFFSEKDTNCKQIISKFYDDMFKIEDQKRIKERKRRKALERQKRIMKQMNDKQNKLLLKFETQLSNSNTPIKTTNNLNEHDVVKSDINNKNPNTKEKNTDTNIGIENKKYKEKEIHKMGGKGISKKEEEEKEKEKEKEKTLKNEKCTSILDNDFINLNYSKNISLIECSMCREIQKSKPIFLMSYLQKSSKILPNKYVLTGCSHSIHYDCYQNYHSTLLKRKYSERIFEGYRSTVPEYGELLCPLDRKIINVIIPCISNKYFNSNNNIQKKDNNLNNNTTTTTITTNSDNEQKNESENEKMNEDIIEENISNNNELEIKTEIEIENEKVKEEKNGENERERENEKKEKKNNEKKNEEIIEENISKNNELEIKTEIEIENEKEKVKVNKEEKNEKKKKQEMIVIQKKNKKKTSKCFDNEKKQEVENKNNENLNIFTNNNLQGSIEKLKLTIKNETINCKFKENFELQKALNVLASRIYKMKYSRILENHGNNIIEFQLIVDLLTDQIQDLELCSRNLDLCTPFNQMQYFQIQSLFRICLLSGTHSKKKIKKRNKLKKKLIEYLANHFNFNDNDSTSNFEFISYDSVQTLLLSIFIQLLCLININFPTIFNFFNLAKIIYSVFTFRLLYFLGYDQKKKLGKKEKLKLKAYSKPFLRQLYITYNYCIIQDNSGKKLNLHIYQDFKKLCLFLKLSPKFNTILKCDNLKKYFKIKNSSILAKFVKINRYKKLKFFKLPNCFQTLWYQSLISDDEKKDINSQNQAICLISGDIIIFQNSIVHKTRNSSANDNDNDGIGDKYFTIQEHFNKFGMRPYLVVKGKYSSSIITYRNGIGVVQLKSCYCDKWKETDVGLVRGKDLLLDKTRLNQVYAEYLTNSLIFSMTRVLEK</sequence>
<evidence type="ECO:0000256" key="11">
    <source>
        <dbReference type="SAM" id="MobiDB-lite"/>
    </source>
</evidence>
<dbReference type="Gene3D" id="2.10.110.30">
    <property type="match status" value="1"/>
</dbReference>
<name>A0AAV8A6R8_9EUKA</name>
<keyword evidence="6 10" id="KW-0833">Ubl conjugation pathway</keyword>
<reference evidence="13" key="1">
    <citation type="submission" date="2022-08" db="EMBL/GenBank/DDBJ databases">
        <title>Novel sulphate-reducing endosymbionts in the free-living metamonad Anaeramoeba.</title>
        <authorList>
            <person name="Jerlstrom-Hultqvist J."/>
            <person name="Cepicka I."/>
            <person name="Gallot-Lavallee L."/>
            <person name="Salas-Leiva D."/>
            <person name="Curtis B.A."/>
            <person name="Zahonova K."/>
            <person name="Pipaliya S."/>
            <person name="Dacks J."/>
            <person name="Roger A.J."/>
        </authorList>
    </citation>
    <scope>NUCLEOTIDE SEQUENCE</scope>
    <source>
        <strain evidence="13">Busselton2</strain>
    </source>
</reference>
<evidence type="ECO:0000256" key="7">
    <source>
        <dbReference type="ARBA" id="ARBA00022833"/>
    </source>
</evidence>
<comment type="pathway">
    <text evidence="2 10">Protein modification; protein ubiquitination.</text>
</comment>
<evidence type="ECO:0000256" key="4">
    <source>
        <dbReference type="ARBA" id="ARBA00022723"/>
    </source>
</evidence>
<feature type="compositionally biased region" description="Basic and acidic residues" evidence="11">
    <location>
        <begin position="1346"/>
        <end position="1356"/>
    </location>
</feature>
<proteinExistence type="inferred from homology"/>
<dbReference type="GO" id="GO:0005737">
    <property type="term" value="C:cytoplasm"/>
    <property type="evidence" value="ECO:0007669"/>
    <property type="project" value="TreeGrafter"/>
</dbReference>
<feature type="compositionally biased region" description="Low complexity" evidence="11">
    <location>
        <begin position="1323"/>
        <end position="1345"/>
    </location>
</feature>
<feature type="zinc finger region" description="UBR-type" evidence="9">
    <location>
        <begin position="71"/>
        <end position="142"/>
    </location>
</feature>
<comment type="caution">
    <text evidence="13">The sequence shown here is derived from an EMBL/GenBank/DDBJ whole genome shotgun (WGS) entry which is preliminary data.</text>
</comment>
<keyword evidence="13" id="KW-0436">Ligase</keyword>
<feature type="compositionally biased region" description="Basic and acidic residues" evidence="11">
    <location>
        <begin position="940"/>
        <end position="952"/>
    </location>
</feature>
<evidence type="ECO:0000256" key="3">
    <source>
        <dbReference type="ARBA" id="ARBA00022679"/>
    </source>
</evidence>
<dbReference type="EMBL" id="JANTQA010000012">
    <property type="protein sequence ID" value="KAJ3450001.1"/>
    <property type="molecule type" value="Genomic_DNA"/>
</dbReference>
<keyword evidence="7 10" id="KW-0862">Zinc</keyword>
<gene>
    <name evidence="13" type="ORF">M0812_06163</name>
</gene>
<feature type="region of interest" description="Disordered" evidence="11">
    <location>
        <begin position="1385"/>
        <end position="1410"/>
    </location>
</feature>
<dbReference type="InterPro" id="IPR039164">
    <property type="entry name" value="UBR1-like"/>
</dbReference>
<evidence type="ECO:0000256" key="5">
    <source>
        <dbReference type="ARBA" id="ARBA00022771"/>
    </source>
</evidence>
<feature type="domain" description="UBR-type" evidence="12">
    <location>
        <begin position="71"/>
        <end position="142"/>
    </location>
</feature>
<feature type="region of interest" description="Disordered" evidence="11">
    <location>
        <begin position="1323"/>
        <end position="1356"/>
    </location>
</feature>
<evidence type="ECO:0000256" key="6">
    <source>
        <dbReference type="ARBA" id="ARBA00022786"/>
    </source>
</evidence>
<dbReference type="Pfam" id="PF02207">
    <property type="entry name" value="zf-UBR"/>
    <property type="match status" value="1"/>
</dbReference>
<evidence type="ECO:0000256" key="9">
    <source>
        <dbReference type="PROSITE-ProRule" id="PRU00508"/>
    </source>
</evidence>
<feature type="region of interest" description="Disordered" evidence="11">
    <location>
        <begin position="1174"/>
        <end position="1194"/>
    </location>
</feature>
<keyword evidence="3 10" id="KW-0808">Transferase</keyword>
<dbReference type="CDD" id="cd19673">
    <property type="entry name" value="UBR-box_UBR3"/>
    <property type="match status" value="1"/>
</dbReference>
<feature type="region of interest" description="Disordered" evidence="11">
    <location>
        <begin position="918"/>
        <end position="969"/>
    </location>
</feature>
<keyword evidence="5 10" id="KW-0863">Zinc-finger</keyword>
<feature type="compositionally biased region" description="Basic and acidic residues" evidence="11">
    <location>
        <begin position="924"/>
        <end position="934"/>
    </location>
</feature>
<dbReference type="InterPro" id="IPR003126">
    <property type="entry name" value="Znf_UBR"/>
</dbReference>
<dbReference type="SMART" id="SM00396">
    <property type="entry name" value="ZnF_UBR1"/>
    <property type="match status" value="1"/>
</dbReference>
<dbReference type="GO" id="GO:0071596">
    <property type="term" value="P:ubiquitin-dependent protein catabolic process via the N-end rule pathway"/>
    <property type="evidence" value="ECO:0007669"/>
    <property type="project" value="UniProtKB-UniRule"/>
</dbReference>
<dbReference type="Pfam" id="PF18995">
    <property type="entry name" value="PRT6_C"/>
    <property type="match status" value="1"/>
</dbReference>
<dbReference type="InterPro" id="IPR044046">
    <property type="entry name" value="E3_ligase_UBR-like_C"/>
</dbReference>
<feature type="compositionally biased region" description="Low complexity" evidence="11">
    <location>
        <begin position="953"/>
        <end position="965"/>
    </location>
</feature>
<evidence type="ECO:0000256" key="2">
    <source>
        <dbReference type="ARBA" id="ARBA00004906"/>
    </source>
</evidence>